<dbReference type="GO" id="GO:0045259">
    <property type="term" value="C:proton-transporting ATP synthase complex"/>
    <property type="evidence" value="ECO:0007669"/>
    <property type="project" value="UniProtKB-KW"/>
</dbReference>
<dbReference type="InterPro" id="IPR000568">
    <property type="entry name" value="ATP_synth_F0_asu"/>
</dbReference>
<evidence type="ECO:0000256" key="7">
    <source>
        <dbReference type="ARBA" id="ARBA00022989"/>
    </source>
</evidence>
<dbReference type="InterPro" id="IPR035908">
    <property type="entry name" value="F0_ATP_A_sf"/>
</dbReference>
<sequence length="275" mass="32505">MLNELLFLLMWFFLTAVSFYYIILYLNSVDLPIEMMYGHMAMTPMDWSTLSAIGSTMSIMSYILVYFFMPKTTNFNSRWLMLLSKFSQVNLPLMCKSYLVVMSISLFVLVNNIYSVFSYNWIPNTQAWVMLSITTTYLLSLWIYMILNAGLKLFGTKIPLSWYLINLSLWLFHNLSFFIRFISLPFRMMMNLIVGCFLAEFVKTLSMLTAFISLYELFVITVQSLVFIILCNMYYSEMIILPEWKHDPTHKPIFLPVKSFLGYIKYTLIQLLMKY</sequence>
<evidence type="ECO:0000256" key="5">
    <source>
        <dbReference type="ARBA" id="ARBA00022692"/>
    </source>
</evidence>
<name>J3S805_9BILA</name>
<evidence type="ECO:0000256" key="11">
    <source>
        <dbReference type="SAM" id="Phobius"/>
    </source>
</evidence>
<evidence type="ECO:0000256" key="1">
    <source>
        <dbReference type="ARBA" id="ARBA00004141"/>
    </source>
</evidence>
<feature type="transmembrane region" description="Helical" evidence="11">
    <location>
        <begin position="89"/>
        <end position="114"/>
    </location>
</feature>
<keyword evidence="3" id="KW-0813">Transport</keyword>
<gene>
    <name evidence="12" type="primary">atp6</name>
</gene>
<evidence type="ECO:0000256" key="3">
    <source>
        <dbReference type="ARBA" id="ARBA00022448"/>
    </source>
</evidence>
<dbReference type="SUPFAM" id="SSF81336">
    <property type="entry name" value="F1F0 ATP synthase subunit A"/>
    <property type="match status" value="1"/>
</dbReference>
<keyword evidence="7 11" id="KW-1133">Transmembrane helix</keyword>
<keyword evidence="8" id="KW-0406">Ion transport</keyword>
<feature type="transmembrane region" description="Helical" evidence="11">
    <location>
        <begin position="47"/>
        <end position="69"/>
    </location>
</feature>
<keyword evidence="10" id="KW-0066">ATP synthesis</keyword>
<keyword evidence="12" id="KW-0496">Mitochondrion</keyword>
<accession>J3S805</accession>
<dbReference type="EMBL" id="JQ996231">
    <property type="protein sequence ID" value="AFK81041.1"/>
    <property type="molecule type" value="Genomic_DNA"/>
</dbReference>
<feature type="transmembrane region" description="Helical" evidence="11">
    <location>
        <begin position="6"/>
        <end position="26"/>
    </location>
</feature>
<keyword evidence="9 11" id="KW-0472">Membrane</keyword>
<keyword evidence="6" id="KW-0375">Hydrogen ion transport</keyword>
<reference evidence="12" key="1">
    <citation type="journal article" date="2012" name="Infect. Genet. Evol.">
        <title>Characterization of the complete mitochondrial genomes of two whipworms Trichuris ovis and Trichuris discolor (Nematoda: Trichuridae).</title>
        <authorList>
            <person name="Liu G.H."/>
            <person name="Wang Y."/>
            <person name="Xu M.J."/>
            <person name="Zhou D.H."/>
            <person name="Ye Y.G."/>
            <person name="Li J.Y."/>
            <person name="Song H.Q."/>
            <person name="Lin R.Q."/>
            <person name="Zhu X.Q."/>
        </authorList>
    </citation>
    <scope>NUCLEOTIDE SEQUENCE</scope>
</reference>
<evidence type="ECO:0000256" key="8">
    <source>
        <dbReference type="ARBA" id="ARBA00023065"/>
    </source>
</evidence>
<dbReference type="AlphaFoldDB" id="J3S805"/>
<dbReference type="PRINTS" id="PR00123">
    <property type="entry name" value="ATPASEA"/>
</dbReference>
<dbReference type="GeneID" id="13620940"/>
<feature type="transmembrane region" description="Helical" evidence="11">
    <location>
        <begin position="126"/>
        <end position="147"/>
    </location>
</feature>
<proteinExistence type="inferred from homology"/>
<dbReference type="GO" id="GO:0015986">
    <property type="term" value="P:proton motive force-driven ATP synthesis"/>
    <property type="evidence" value="ECO:0007669"/>
    <property type="project" value="InterPro"/>
</dbReference>
<organism evidence="12">
    <name type="scientific">Trichuris discolor</name>
    <dbReference type="NCBI Taxonomy" id="483153"/>
    <lineage>
        <taxon>Eukaryota</taxon>
        <taxon>Metazoa</taxon>
        <taxon>Ecdysozoa</taxon>
        <taxon>Nematoda</taxon>
        <taxon>Enoplea</taxon>
        <taxon>Dorylaimia</taxon>
        <taxon>Trichinellida</taxon>
        <taxon>Trichuridae</taxon>
        <taxon>Trichuris</taxon>
    </lineage>
</organism>
<dbReference type="GO" id="GO:0015078">
    <property type="term" value="F:proton transmembrane transporter activity"/>
    <property type="evidence" value="ECO:0007669"/>
    <property type="project" value="InterPro"/>
</dbReference>
<keyword evidence="4" id="KW-0138">CF(0)</keyword>
<evidence type="ECO:0000256" key="10">
    <source>
        <dbReference type="ARBA" id="ARBA00023310"/>
    </source>
</evidence>
<evidence type="ECO:0000313" key="12">
    <source>
        <dbReference type="EMBL" id="AFK81041.1"/>
    </source>
</evidence>
<evidence type="ECO:0000256" key="9">
    <source>
        <dbReference type="ARBA" id="ARBA00023136"/>
    </source>
</evidence>
<comment type="subcellular location">
    <subcellularLocation>
        <location evidence="1">Membrane</location>
        <topology evidence="1">Multi-pass membrane protein</topology>
    </subcellularLocation>
</comment>
<protein>
    <submittedName>
        <fullName evidence="12">ATP synthase F0 subunit 6</fullName>
    </submittedName>
</protein>
<evidence type="ECO:0000256" key="6">
    <source>
        <dbReference type="ARBA" id="ARBA00022781"/>
    </source>
</evidence>
<geneLocation type="mitochondrion" evidence="12"/>
<dbReference type="CTD" id="4508"/>
<comment type="similarity">
    <text evidence="2">Belongs to the ATPase A chain family.</text>
</comment>
<feature type="transmembrane region" description="Helical" evidence="11">
    <location>
        <begin position="217"/>
        <end position="235"/>
    </location>
</feature>
<evidence type="ECO:0000256" key="2">
    <source>
        <dbReference type="ARBA" id="ARBA00006810"/>
    </source>
</evidence>
<dbReference type="RefSeq" id="YP_006702468.1">
    <property type="nucleotide sequence ID" value="NC_018596.1"/>
</dbReference>
<feature type="transmembrane region" description="Helical" evidence="11">
    <location>
        <begin position="159"/>
        <end position="179"/>
    </location>
</feature>
<keyword evidence="5 11" id="KW-0812">Transmembrane</keyword>
<dbReference type="Gene3D" id="1.20.120.220">
    <property type="entry name" value="ATP synthase, F0 complex, subunit A"/>
    <property type="match status" value="1"/>
</dbReference>
<evidence type="ECO:0000256" key="4">
    <source>
        <dbReference type="ARBA" id="ARBA00022547"/>
    </source>
</evidence>